<evidence type="ECO:0000256" key="4">
    <source>
        <dbReference type="ARBA" id="ARBA00004769"/>
    </source>
</evidence>
<dbReference type="InterPro" id="IPR013749">
    <property type="entry name" value="PM/HMP-P_kinase-1"/>
</dbReference>
<organism evidence="7 8">
    <name type="scientific">Nocardioides humi</name>
    <dbReference type="NCBI Taxonomy" id="449461"/>
    <lineage>
        <taxon>Bacteria</taxon>
        <taxon>Bacillati</taxon>
        <taxon>Actinomycetota</taxon>
        <taxon>Actinomycetes</taxon>
        <taxon>Propionibacteriales</taxon>
        <taxon>Nocardioidaceae</taxon>
        <taxon>Nocardioides</taxon>
    </lineage>
</organism>
<dbReference type="Gene3D" id="3.40.1190.20">
    <property type="match status" value="2"/>
</dbReference>
<feature type="domain" description="Pyridoxamine kinase/Phosphomethylpyrimidine kinase" evidence="6">
    <location>
        <begin position="13"/>
        <end position="152"/>
    </location>
</feature>
<keyword evidence="7" id="KW-0418">Kinase</keyword>
<evidence type="ECO:0000256" key="3">
    <source>
        <dbReference type="ARBA" id="ARBA00003848"/>
    </source>
</evidence>
<feature type="domain" description="Pyridoxamine kinase/Phosphomethylpyrimidine kinase" evidence="6">
    <location>
        <begin position="160"/>
        <end position="220"/>
    </location>
</feature>
<sequence length="232" mass="23629">MNPPVVVTIAGTDSGGAAGIAADLTTFAALGVHGACVVTAVTAQDTTGVRAVHPVPTQMVLAQLDAVLDDLPVAAIKTGMLASPETVVCLSTRLRGLSGTRPRLVVDPVLVATSGAVLGSAEVVAAYREHLLPIADVVTPNEDEFDALGRPDLANVLVTRGGDIPTTNDHGTGCTHSSALAAYLAHGLDRATAAARADAFVARQLHLSKDWTLGRGRGPVAHLHPLTPGEIA</sequence>
<keyword evidence="5" id="KW-0784">Thiamine biosynthesis</keyword>
<dbReference type="EMBL" id="BAAAOR010000005">
    <property type="protein sequence ID" value="GAA1505239.1"/>
    <property type="molecule type" value="Genomic_DNA"/>
</dbReference>
<dbReference type="Proteomes" id="UP001500842">
    <property type="component" value="Unassembled WGS sequence"/>
</dbReference>
<dbReference type="RefSeq" id="WP_141004017.1">
    <property type="nucleotide sequence ID" value="NZ_BAAAOR010000005.1"/>
</dbReference>
<comment type="caution">
    <text evidence="7">The sequence shown here is derived from an EMBL/GenBank/DDBJ whole genome shotgun (WGS) entry which is preliminary data.</text>
</comment>
<comment type="catalytic activity">
    <reaction evidence="2">
        <text>4-amino-2-methyl-5-(phosphooxymethyl)pyrimidine + ATP = 4-amino-2-methyl-5-(diphosphooxymethyl)pyrimidine + ADP</text>
        <dbReference type="Rhea" id="RHEA:19893"/>
        <dbReference type="ChEBI" id="CHEBI:30616"/>
        <dbReference type="ChEBI" id="CHEBI:57841"/>
        <dbReference type="ChEBI" id="CHEBI:58354"/>
        <dbReference type="ChEBI" id="CHEBI:456216"/>
        <dbReference type="EC" id="2.7.4.7"/>
    </reaction>
</comment>
<dbReference type="PANTHER" id="PTHR20858">
    <property type="entry name" value="PHOSPHOMETHYLPYRIMIDINE KINASE"/>
    <property type="match status" value="1"/>
</dbReference>
<gene>
    <name evidence="7" type="primary">thiD</name>
    <name evidence="7" type="ORF">GCM10009788_06000</name>
</gene>
<evidence type="ECO:0000259" key="6">
    <source>
        <dbReference type="Pfam" id="PF08543"/>
    </source>
</evidence>
<evidence type="ECO:0000256" key="5">
    <source>
        <dbReference type="ARBA" id="ARBA00022977"/>
    </source>
</evidence>
<dbReference type="SUPFAM" id="SSF53613">
    <property type="entry name" value="Ribokinase-like"/>
    <property type="match status" value="1"/>
</dbReference>
<evidence type="ECO:0000256" key="1">
    <source>
        <dbReference type="ARBA" id="ARBA00000151"/>
    </source>
</evidence>
<evidence type="ECO:0000256" key="2">
    <source>
        <dbReference type="ARBA" id="ARBA00000565"/>
    </source>
</evidence>
<dbReference type="InterPro" id="IPR004399">
    <property type="entry name" value="HMP/HMP-P_kinase_dom"/>
</dbReference>
<dbReference type="CDD" id="cd01169">
    <property type="entry name" value="HMPP_kinase"/>
    <property type="match status" value="1"/>
</dbReference>
<name>A0ABN1ZV60_9ACTN</name>
<reference evidence="7 8" key="1">
    <citation type="journal article" date="2019" name="Int. J. Syst. Evol. Microbiol.">
        <title>The Global Catalogue of Microorganisms (GCM) 10K type strain sequencing project: providing services to taxonomists for standard genome sequencing and annotation.</title>
        <authorList>
            <consortium name="The Broad Institute Genomics Platform"/>
            <consortium name="The Broad Institute Genome Sequencing Center for Infectious Disease"/>
            <person name="Wu L."/>
            <person name="Ma J."/>
        </authorList>
    </citation>
    <scope>NUCLEOTIDE SEQUENCE [LARGE SCALE GENOMIC DNA]</scope>
    <source>
        <strain evidence="7 8">JCM 14942</strain>
    </source>
</reference>
<dbReference type="PANTHER" id="PTHR20858:SF17">
    <property type="entry name" value="HYDROXYMETHYLPYRIMIDINE_PHOSPHOMETHYLPYRIMIDINE KINASE THI20-RELATED"/>
    <property type="match status" value="1"/>
</dbReference>
<dbReference type="InterPro" id="IPR029056">
    <property type="entry name" value="Ribokinase-like"/>
</dbReference>
<evidence type="ECO:0000313" key="7">
    <source>
        <dbReference type="EMBL" id="GAA1505239.1"/>
    </source>
</evidence>
<dbReference type="GO" id="GO:0016301">
    <property type="term" value="F:kinase activity"/>
    <property type="evidence" value="ECO:0007669"/>
    <property type="project" value="UniProtKB-KW"/>
</dbReference>
<keyword evidence="7" id="KW-0808">Transferase</keyword>
<keyword evidence="8" id="KW-1185">Reference proteome</keyword>
<protein>
    <submittedName>
        <fullName evidence="7">Bifunctional hydroxymethylpyrimidine kinase/phosphomethylpyrimidine kinase</fullName>
    </submittedName>
</protein>
<accession>A0ABN1ZV60</accession>
<comment type="pathway">
    <text evidence="4">Cofactor biosynthesis; thiamine diphosphate biosynthesis; 4-amino-2-methyl-5-diphosphomethylpyrimidine from 5-amino-1-(5-phospho-D-ribosyl)imidazole: step 3/3.</text>
</comment>
<proteinExistence type="predicted"/>
<evidence type="ECO:0000313" key="8">
    <source>
        <dbReference type="Proteomes" id="UP001500842"/>
    </source>
</evidence>
<comment type="function">
    <text evidence="3">Catalyzes the phosphorylation of hydroxymethylpyrimidine phosphate (HMP-P) to HMP-PP, and of HMP to HMP-P.</text>
</comment>
<dbReference type="Pfam" id="PF08543">
    <property type="entry name" value="Phos_pyr_kin"/>
    <property type="match status" value="2"/>
</dbReference>
<comment type="catalytic activity">
    <reaction evidence="1">
        <text>4-amino-5-hydroxymethyl-2-methylpyrimidine + ATP = 4-amino-2-methyl-5-(phosphooxymethyl)pyrimidine + ADP + H(+)</text>
        <dbReference type="Rhea" id="RHEA:23096"/>
        <dbReference type="ChEBI" id="CHEBI:15378"/>
        <dbReference type="ChEBI" id="CHEBI:16892"/>
        <dbReference type="ChEBI" id="CHEBI:30616"/>
        <dbReference type="ChEBI" id="CHEBI:58354"/>
        <dbReference type="ChEBI" id="CHEBI:456216"/>
        <dbReference type="EC" id="2.7.1.49"/>
    </reaction>
</comment>